<dbReference type="InterPro" id="IPR003960">
    <property type="entry name" value="ATPase_AAA_CS"/>
</dbReference>
<dbReference type="InterPro" id="IPR003593">
    <property type="entry name" value="AAA+_ATPase"/>
</dbReference>
<organism evidence="5 6">
    <name type="scientific">Candidatus Methanofastidiosum methylothiophilum</name>
    <dbReference type="NCBI Taxonomy" id="1705564"/>
    <lineage>
        <taxon>Archaea</taxon>
        <taxon>Methanobacteriati</taxon>
        <taxon>Methanobacteriota</taxon>
        <taxon>Stenosarchaea group</taxon>
        <taxon>Candidatus Methanofastidiosia</taxon>
        <taxon>Candidatus Methanofastidiosales</taxon>
        <taxon>Candidatus Methanofastidiosaceae</taxon>
        <taxon>Candidatus Methanofastidiosum</taxon>
    </lineage>
</organism>
<evidence type="ECO:0000313" key="6">
    <source>
        <dbReference type="Proteomes" id="UP000075398"/>
    </source>
</evidence>
<dbReference type="Pfam" id="PF00004">
    <property type="entry name" value="AAA"/>
    <property type="match status" value="1"/>
</dbReference>
<feature type="domain" description="AAA+ ATPase" evidence="4">
    <location>
        <begin position="300"/>
        <end position="437"/>
    </location>
</feature>
<dbReference type="EMBL" id="LNGC01000045">
    <property type="protein sequence ID" value="KYC51817.1"/>
    <property type="molecule type" value="Genomic_DNA"/>
</dbReference>
<evidence type="ECO:0000256" key="3">
    <source>
        <dbReference type="ARBA" id="ARBA00023054"/>
    </source>
</evidence>
<name>A0A150J3J3_9EURY</name>
<dbReference type="PANTHER" id="PTHR23077">
    <property type="entry name" value="AAA-FAMILY ATPASE"/>
    <property type="match status" value="1"/>
</dbReference>
<keyword evidence="1" id="KW-0547">Nucleotide-binding</keyword>
<keyword evidence="2" id="KW-0067">ATP-binding</keyword>
<dbReference type="SUPFAM" id="SSF52540">
    <property type="entry name" value="P-loop containing nucleoside triphosphate hydrolases"/>
    <property type="match status" value="1"/>
</dbReference>
<dbReference type="Proteomes" id="UP000075398">
    <property type="component" value="Unassembled WGS sequence"/>
</dbReference>
<evidence type="ECO:0000313" key="5">
    <source>
        <dbReference type="EMBL" id="KYC51817.1"/>
    </source>
</evidence>
<protein>
    <submittedName>
        <fullName evidence="5">VCP-like ATPase</fullName>
    </submittedName>
</protein>
<dbReference type="GO" id="GO:0016887">
    <property type="term" value="F:ATP hydrolysis activity"/>
    <property type="evidence" value="ECO:0007669"/>
    <property type="project" value="InterPro"/>
</dbReference>
<dbReference type="InterPro" id="IPR003959">
    <property type="entry name" value="ATPase_AAA_core"/>
</dbReference>
<comment type="caution">
    <text evidence="5">The sequence shown here is derived from an EMBL/GenBank/DDBJ whole genome shotgun (WGS) entry which is preliminary data.</text>
</comment>
<dbReference type="GO" id="GO:0005524">
    <property type="term" value="F:ATP binding"/>
    <property type="evidence" value="ECO:0007669"/>
    <property type="project" value="UniProtKB-KW"/>
</dbReference>
<dbReference type="InterPro" id="IPR027417">
    <property type="entry name" value="P-loop_NTPase"/>
</dbReference>
<evidence type="ECO:0000259" key="4">
    <source>
        <dbReference type="SMART" id="SM00382"/>
    </source>
</evidence>
<evidence type="ECO:0000256" key="1">
    <source>
        <dbReference type="ARBA" id="ARBA00022741"/>
    </source>
</evidence>
<dbReference type="STRING" id="1705564.APG08_00639"/>
<dbReference type="FunFam" id="3.40.50.300:FF:001025">
    <property type="entry name" value="ATPase family, AAA domain-containing 2B"/>
    <property type="match status" value="1"/>
</dbReference>
<dbReference type="PANTHER" id="PTHR23077:SF171">
    <property type="entry name" value="NUCLEAR VALOSIN-CONTAINING PROTEIN-LIKE"/>
    <property type="match status" value="1"/>
</dbReference>
<dbReference type="Gene3D" id="3.40.50.300">
    <property type="entry name" value="P-loop containing nucleotide triphosphate hydrolases"/>
    <property type="match status" value="1"/>
</dbReference>
<accession>A0A150J3J3</accession>
<dbReference type="SMART" id="SM00382">
    <property type="entry name" value="AAA"/>
    <property type="match status" value="1"/>
</dbReference>
<reference evidence="5 6" key="1">
    <citation type="journal article" date="2016" name="ISME J.">
        <title>Chasing the elusive Euryarchaeota class WSA2: genomes reveal a uniquely fastidious methyl-reducing methanogen.</title>
        <authorList>
            <person name="Nobu M.K."/>
            <person name="Narihiro T."/>
            <person name="Kuroda K."/>
            <person name="Mei R."/>
            <person name="Liu W.T."/>
        </authorList>
    </citation>
    <scope>NUCLEOTIDE SEQUENCE [LARGE SCALE GENOMIC DNA]</scope>
    <source>
        <strain evidence="5">U1lsi0528_Bin055</strain>
    </source>
</reference>
<keyword evidence="3" id="KW-0175">Coiled coil</keyword>
<dbReference type="Gene3D" id="1.10.8.60">
    <property type="match status" value="1"/>
</dbReference>
<dbReference type="InterPro" id="IPR050168">
    <property type="entry name" value="AAA_ATPase_domain"/>
</dbReference>
<proteinExistence type="predicted"/>
<dbReference type="PROSITE" id="PS00674">
    <property type="entry name" value="AAA"/>
    <property type="match status" value="1"/>
</dbReference>
<dbReference type="AlphaFoldDB" id="A0A150J3J3"/>
<gene>
    <name evidence="5" type="primary">vat_1</name>
    <name evidence="5" type="ORF">AMQ22_01148</name>
</gene>
<evidence type="ECO:0000256" key="2">
    <source>
        <dbReference type="ARBA" id="ARBA00022840"/>
    </source>
</evidence>
<sequence>MAAWHLSNILITVKFANTFKRLNLILIVKSPEVEKTEKVRAYLKEEYEYFDLVEVLKEKGFSQKVLEKEEIKDLIASSQEVINQIQHERGMLKNEIKIFLEGRINRLEQRIRELNEPPFMIGIYVRPLDREGMHEIFDYVNYRIIAYMIDDLDINKGDKIRYKFIEAKEGGRFVILERHPGKVDTTLGEIIKIEGRYVTVRFDTYHEMMLDIGDFVDSKNIYLKAGATVTLFGNSKDWEILEIKSNVKYGDDLLLEKKPKVSREQIGGLDEAILEIDQAVGSALSYDFIREKVQKLKIERTKGIMLYGPPGCGKTLIARYAASISSRNFINVDKELRSKWFGETQQNIEELFKYAEEKAPSVLFFDEFDSLVPERESGSEAARLENPIVNKFLQLLDGLEEMGDVIVIIATNRPDIIDPAILRPGRIDKHIRIGRPDTRDAGEKILDIYLKPDQLIPHANEIQKYGSAKKFAEAMKETILDELYENNRICNIEKLGLINVPIKETISGAMIKNIVIKTKKYYINRLDKYAKLIDVINNIYHNKLYIEKTCEVLCSYIINECHQVSKELGETAEKVISEIKKDLVSNMSEKIEEDYLLKRIEEYIDQNEGMLIEDAVKSIDEDCGKIQR</sequence>